<feature type="region of interest" description="Disordered" evidence="2">
    <location>
        <begin position="174"/>
        <end position="211"/>
    </location>
</feature>
<accession>A0A1Q3DDM4</accession>
<reference evidence="5" key="1">
    <citation type="submission" date="2016-04" db="EMBL/GenBank/DDBJ databases">
        <title>Cephalotus genome sequencing.</title>
        <authorList>
            <person name="Fukushima K."/>
            <person name="Hasebe M."/>
            <person name="Fang X."/>
        </authorList>
    </citation>
    <scope>NUCLEOTIDE SEQUENCE [LARGE SCALE GENOMIC DNA]</scope>
    <source>
        <strain evidence="5">cv. St1</strain>
    </source>
</reference>
<feature type="compositionally biased region" description="Acidic residues" evidence="2">
    <location>
        <begin position="190"/>
        <end position="211"/>
    </location>
</feature>
<proteinExistence type="inferred from homology"/>
<dbReference type="InterPro" id="IPR004883">
    <property type="entry name" value="LOB"/>
</dbReference>
<keyword evidence="5" id="KW-1185">Reference proteome</keyword>
<dbReference type="Pfam" id="PF03195">
    <property type="entry name" value="LOB"/>
    <property type="match status" value="1"/>
</dbReference>
<dbReference type="PROSITE" id="PS50891">
    <property type="entry name" value="LOB"/>
    <property type="match status" value="1"/>
</dbReference>
<dbReference type="EMBL" id="BDDD01006384">
    <property type="protein sequence ID" value="GAV90570.1"/>
    <property type="molecule type" value="Genomic_DNA"/>
</dbReference>
<feature type="domain" description="LOB" evidence="3">
    <location>
        <begin position="12"/>
        <end position="113"/>
    </location>
</feature>
<dbReference type="STRING" id="3775.A0A1Q3DDM4"/>
<comment type="similarity">
    <text evidence="1">Belongs to the LOB domain-containing protein family.</text>
</comment>
<dbReference type="OrthoDB" id="1893065at2759"/>
<organism evidence="4 5">
    <name type="scientific">Cephalotus follicularis</name>
    <name type="common">Albany pitcher plant</name>
    <dbReference type="NCBI Taxonomy" id="3775"/>
    <lineage>
        <taxon>Eukaryota</taxon>
        <taxon>Viridiplantae</taxon>
        <taxon>Streptophyta</taxon>
        <taxon>Embryophyta</taxon>
        <taxon>Tracheophyta</taxon>
        <taxon>Spermatophyta</taxon>
        <taxon>Magnoliopsida</taxon>
        <taxon>eudicotyledons</taxon>
        <taxon>Gunneridae</taxon>
        <taxon>Pentapetalae</taxon>
        <taxon>rosids</taxon>
        <taxon>fabids</taxon>
        <taxon>Oxalidales</taxon>
        <taxon>Cephalotaceae</taxon>
        <taxon>Cephalotus</taxon>
    </lineage>
</organism>
<dbReference type="PANTHER" id="PTHR31301:SF67">
    <property type="entry name" value="LOB DOMAIN-CONTAINING PROTEIN 22"/>
    <property type="match status" value="1"/>
</dbReference>
<dbReference type="AlphaFoldDB" id="A0A1Q3DDM4"/>
<comment type="caution">
    <text evidence="4">The sequence shown here is derived from an EMBL/GenBank/DDBJ whole genome shotgun (WGS) entry which is preliminary data.</text>
</comment>
<dbReference type="Proteomes" id="UP000187406">
    <property type="component" value="Unassembled WGS sequence"/>
</dbReference>
<feature type="compositionally biased region" description="Low complexity" evidence="2">
    <location>
        <begin position="174"/>
        <end position="184"/>
    </location>
</feature>
<evidence type="ECO:0000259" key="3">
    <source>
        <dbReference type="PROSITE" id="PS50891"/>
    </source>
</evidence>
<evidence type="ECO:0000313" key="5">
    <source>
        <dbReference type="Proteomes" id="UP000187406"/>
    </source>
</evidence>
<evidence type="ECO:0000256" key="1">
    <source>
        <dbReference type="ARBA" id="ARBA00005474"/>
    </source>
</evidence>
<sequence>MSISRIGNGTTQACAACKYQRRKCAPDCILAPYFPHNRQRQFLNAHKLFGVSNITKIIKNLEPPEKEAAMNTIIFQSDARANDPVGGCYRIILELQRQIEYSKAELDLVLHQLAICRTQAAAQIQMQETNIDSSSTIGCDTSTVNADVLLNAYNPMPYHYIQAQQEQQQYMMQNNHQLQQQQQQQRRREEEEEEQQQQQGEEEEEEEEAEDVNAWVVLQDSMLHVRQQQPFVNECIIHDVKPIVEMPRERVPEIKFEPDQDFVDRRFVPSTQLVISS</sequence>
<dbReference type="PANTHER" id="PTHR31301">
    <property type="entry name" value="LOB DOMAIN-CONTAINING PROTEIN 4-RELATED"/>
    <property type="match status" value="1"/>
</dbReference>
<gene>
    <name evidence="4" type="ORF">CFOL_v3_33979</name>
</gene>
<name>A0A1Q3DDM4_CEPFO</name>
<dbReference type="InParanoid" id="A0A1Q3DDM4"/>
<evidence type="ECO:0000313" key="4">
    <source>
        <dbReference type="EMBL" id="GAV90570.1"/>
    </source>
</evidence>
<evidence type="ECO:0000256" key="2">
    <source>
        <dbReference type="SAM" id="MobiDB-lite"/>
    </source>
</evidence>
<protein>
    <submittedName>
        <fullName evidence="4">DUF260 domain-containing protein</fullName>
    </submittedName>
</protein>